<keyword evidence="4" id="KW-0964">Secreted</keyword>
<evidence type="ECO:0000256" key="5">
    <source>
        <dbReference type="ARBA" id="ARBA00022729"/>
    </source>
</evidence>
<evidence type="ECO:0000256" key="3">
    <source>
        <dbReference type="ARBA" id="ARBA00022487"/>
    </source>
</evidence>
<dbReference type="OrthoDB" id="3781271at2759"/>
<comment type="subcellular location">
    <subcellularLocation>
        <location evidence="1">Secreted</location>
    </subcellularLocation>
</comment>
<name>A0A166BTR3_9AGAM</name>
<evidence type="ECO:0000256" key="2">
    <source>
        <dbReference type="ARBA" id="ARBA00010092"/>
    </source>
</evidence>
<keyword evidence="13" id="KW-1185">Reference proteome</keyword>
<evidence type="ECO:0000256" key="1">
    <source>
        <dbReference type="ARBA" id="ARBA00004613"/>
    </source>
</evidence>
<proteinExistence type="inferred from homology"/>
<keyword evidence="3" id="KW-0719">Serine esterase</keyword>
<comment type="similarity">
    <text evidence="2">Belongs to the carbohydrate esterase 15 (CE15) family.</text>
</comment>
<evidence type="ECO:0000256" key="4">
    <source>
        <dbReference type="ARBA" id="ARBA00022525"/>
    </source>
</evidence>
<dbReference type="GO" id="GO:0052689">
    <property type="term" value="F:carboxylic ester hydrolase activity"/>
    <property type="evidence" value="ECO:0007669"/>
    <property type="project" value="UniProtKB-KW"/>
</dbReference>
<dbReference type="EC" id="3.1.1.117" evidence="9"/>
<dbReference type="GO" id="GO:0005576">
    <property type="term" value="C:extracellular region"/>
    <property type="evidence" value="ECO:0007669"/>
    <property type="project" value="UniProtKB-SubCell"/>
</dbReference>
<evidence type="ECO:0000313" key="12">
    <source>
        <dbReference type="EMBL" id="KZT36736.1"/>
    </source>
</evidence>
<evidence type="ECO:0000256" key="10">
    <source>
        <dbReference type="SAM" id="SignalP"/>
    </source>
</evidence>
<sequence>MTSKRSGFIALAYAFTVVLAQTCPPQIFCPVTYSDAKLPDPFTFFGGSPVQTKADWACRAAEINALFQKDELGAIPGPPTTLTASYSNKVLTITVSNGGTSISFAPTITYPTTGSAPYPAIIAYDGGSIPIPNTVATINFNIDEFAQQNDGTSRGVGKFYTLFGSNASAGAMAAWAWGVSRIIDALQITPSANINLSKIGVTGCSRNGKGAFVAGAFDSRIALTIPQESGSGGAACWRISDWQLAQGTNVQTAHEIVTENVWFSTLFNPFVNVIPTLPFDHHLLAGLVAPRGLFVIENTEYDWLGSQSTNGCMRAGQEVYKALGAADSMGFSQIGNHPHCQFPSSQQGNLTNFINKFLLGQNTNTNIIVSDGSFTFNKAQWIDWTTPTLS</sequence>
<accession>A0A166BTR3</accession>
<feature type="signal peptide" evidence="10">
    <location>
        <begin position="1"/>
        <end position="20"/>
    </location>
</feature>
<evidence type="ECO:0000256" key="8">
    <source>
        <dbReference type="ARBA" id="ARBA00024511"/>
    </source>
</evidence>
<comment type="catalytic activity">
    <reaction evidence="8">
        <text>a 4-O-methyl-alpha-D-glucuronosyl ester derivative + H2O = 4-O-methyl-alpha-D-glucuronate derivative + an alcohol + H(+)</text>
        <dbReference type="Rhea" id="RHEA:67452"/>
        <dbReference type="ChEBI" id="CHEBI:15377"/>
        <dbReference type="ChEBI" id="CHEBI:15378"/>
        <dbReference type="ChEBI" id="CHEBI:30879"/>
        <dbReference type="ChEBI" id="CHEBI:171667"/>
        <dbReference type="ChEBI" id="CHEBI:171668"/>
        <dbReference type="EC" id="3.1.1.117"/>
    </reaction>
    <physiologicalReaction direction="left-to-right" evidence="8">
        <dbReference type="Rhea" id="RHEA:67453"/>
    </physiologicalReaction>
</comment>
<keyword evidence="5 10" id="KW-0732">Signal</keyword>
<evidence type="ECO:0000256" key="9">
    <source>
        <dbReference type="ARBA" id="ARBA00026105"/>
    </source>
</evidence>
<evidence type="ECO:0000256" key="7">
    <source>
        <dbReference type="ARBA" id="ARBA00023185"/>
    </source>
</evidence>
<dbReference type="ESTHER" id="9homo-a0a166btr3">
    <property type="family name" value="Glucuronoyl_esterase"/>
</dbReference>
<dbReference type="Pfam" id="PF22244">
    <property type="entry name" value="GCE_fung"/>
    <property type="match status" value="1"/>
</dbReference>
<dbReference type="Proteomes" id="UP000076798">
    <property type="component" value="Unassembled WGS sequence"/>
</dbReference>
<evidence type="ECO:0000256" key="6">
    <source>
        <dbReference type="ARBA" id="ARBA00022801"/>
    </source>
</evidence>
<keyword evidence="6" id="KW-0378">Hydrolase</keyword>
<dbReference type="GO" id="GO:0046274">
    <property type="term" value="P:lignin catabolic process"/>
    <property type="evidence" value="ECO:0007669"/>
    <property type="project" value="UniProtKB-KW"/>
</dbReference>
<dbReference type="AlphaFoldDB" id="A0A166BTR3"/>
<feature type="chain" id="PRO_5007871365" description="(4-O-methyl)-D-glucuronate--lignin esterase" evidence="10">
    <location>
        <begin position="21"/>
        <end position="390"/>
    </location>
</feature>
<dbReference type="SUPFAM" id="SSF53474">
    <property type="entry name" value="alpha/beta-Hydrolases"/>
    <property type="match status" value="1"/>
</dbReference>
<dbReference type="EMBL" id="KV428100">
    <property type="protein sequence ID" value="KZT36736.1"/>
    <property type="molecule type" value="Genomic_DNA"/>
</dbReference>
<dbReference type="InterPro" id="IPR029058">
    <property type="entry name" value="AB_hydrolase_fold"/>
</dbReference>
<feature type="domain" description="4-O-methyl-glucuronoyl methylesterase-like" evidence="11">
    <location>
        <begin position="93"/>
        <end position="324"/>
    </location>
</feature>
<reference evidence="12 13" key="1">
    <citation type="journal article" date="2016" name="Mol. Biol. Evol.">
        <title>Comparative Genomics of Early-Diverging Mushroom-Forming Fungi Provides Insights into the Origins of Lignocellulose Decay Capabilities.</title>
        <authorList>
            <person name="Nagy L.G."/>
            <person name="Riley R."/>
            <person name="Tritt A."/>
            <person name="Adam C."/>
            <person name="Daum C."/>
            <person name="Floudas D."/>
            <person name="Sun H."/>
            <person name="Yadav J.S."/>
            <person name="Pangilinan J."/>
            <person name="Larsson K.H."/>
            <person name="Matsuura K."/>
            <person name="Barry K."/>
            <person name="Labutti K."/>
            <person name="Kuo R."/>
            <person name="Ohm R.A."/>
            <person name="Bhattacharya S.S."/>
            <person name="Shirouzu T."/>
            <person name="Yoshinaga Y."/>
            <person name="Martin F.M."/>
            <person name="Grigoriev I.V."/>
            <person name="Hibbett D.S."/>
        </authorList>
    </citation>
    <scope>NUCLEOTIDE SEQUENCE [LARGE SCALE GENOMIC DNA]</scope>
    <source>
        <strain evidence="12 13">HHB10207 ss-3</strain>
    </source>
</reference>
<gene>
    <name evidence="12" type="ORF">SISSUDRAFT_1034630</name>
</gene>
<evidence type="ECO:0000313" key="13">
    <source>
        <dbReference type="Proteomes" id="UP000076798"/>
    </source>
</evidence>
<dbReference type="STRING" id="1314776.A0A166BTR3"/>
<keyword evidence="7" id="KW-0439">Lignin degradation</keyword>
<protein>
    <recommendedName>
        <fullName evidence="9">(4-O-methyl)-D-glucuronate--lignin esterase</fullName>
        <ecNumber evidence="9">3.1.1.117</ecNumber>
    </recommendedName>
</protein>
<dbReference type="InterPro" id="IPR054579">
    <property type="entry name" value="GCE-like_dom"/>
</dbReference>
<dbReference type="Gene3D" id="3.40.50.1820">
    <property type="entry name" value="alpha/beta hydrolase"/>
    <property type="match status" value="1"/>
</dbReference>
<evidence type="ECO:0000259" key="11">
    <source>
        <dbReference type="Pfam" id="PF22244"/>
    </source>
</evidence>
<organism evidence="12 13">
    <name type="scientific">Sistotremastrum suecicum HHB10207 ss-3</name>
    <dbReference type="NCBI Taxonomy" id="1314776"/>
    <lineage>
        <taxon>Eukaryota</taxon>
        <taxon>Fungi</taxon>
        <taxon>Dikarya</taxon>
        <taxon>Basidiomycota</taxon>
        <taxon>Agaricomycotina</taxon>
        <taxon>Agaricomycetes</taxon>
        <taxon>Sistotremastrales</taxon>
        <taxon>Sistotremastraceae</taxon>
        <taxon>Sistotremastrum</taxon>
    </lineage>
</organism>